<dbReference type="InterPro" id="IPR029470">
    <property type="entry name" value="PDDEXK_4"/>
</dbReference>
<proteinExistence type="predicted"/>
<reference evidence="1 2" key="1">
    <citation type="submission" date="2016-10" db="EMBL/GenBank/DDBJ databases">
        <authorList>
            <person name="de Groot N.N."/>
        </authorList>
    </citation>
    <scope>NUCLEOTIDE SEQUENCE [LARGE SCALE GENOMIC DNA]</scope>
    <source>
        <strain evidence="1 2">B25</strain>
    </source>
</reference>
<evidence type="ECO:0000313" key="2">
    <source>
        <dbReference type="Proteomes" id="UP000182360"/>
    </source>
</evidence>
<keyword evidence="2" id="KW-1185">Reference proteome</keyword>
<dbReference type="AlphaFoldDB" id="A0A1H9IRR5"/>
<sequence>MDKELYEKLKKYINIAYEQKMLKTDYSYNNQFSFFMTISDQYRKENFHSDLLKVILNPSTIQIGNPEYLRKFLNIIGLDMNVFGNNQEIKNYVKVEREEHKVDVLIKYDKPENKKAIIIENKINDAVDQDNQLARYYEALTNDGYEVLKIPYITLFGGKIPDYDNWDNKYKNISNKIFDKTNPLFYELPVSNKEKCLIKFLNDCIEFNKTETSNNNNHLSLVLLEQYKLLLSKLVENTEMTPEEINNIKELFEDNKKEKLIALLKNWEFRGKCAYEYIVNKCTKDDVIHISRIHGSECLVLEKQNNFYEGVYLYPGDSSIQIGFYRANNNWDDSIKKEAEKYLKKICNDFFNTKIESNWIYIYKNWYCVYIEIDTFNSFDEINTKFRKALIELSKFKEESTLGGC</sequence>
<dbReference type="Proteomes" id="UP000182360">
    <property type="component" value="Unassembled WGS sequence"/>
</dbReference>
<accession>A0A1H9IRR5</accession>
<dbReference type="RefSeq" id="WP_074645072.1">
    <property type="nucleotide sequence ID" value="NZ_FOFU01000010.1"/>
</dbReference>
<name>A0A1H9IRR5_9SPIR</name>
<evidence type="ECO:0000313" key="1">
    <source>
        <dbReference type="EMBL" id="SEQ77461.1"/>
    </source>
</evidence>
<dbReference type="EMBL" id="FOFU01000010">
    <property type="protein sequence ID" value="SEQ77461.1"/>
    <property type="molecule type" value="Genomic_DNA"/>
</dbReference>
<organism evidence="1 2">
    <name type="scientific">Treponema bryantii</name>
    <dbReference type="NCBI Taxonomy" id="163"/>
    <lineage>
        <taxon>Bacteria</taxon>
        <taxon>Pseudomonadati</taxon>
        <taxon>Spirochaetota</taxon>
        <taxon>Spirochaetia</taxon>
        <taxon>Spirochaetales</taxon>
        <taxon>Treponemataceae</taxon>
        <taxon>Treponema</taxon>
    </lineage>
</organism>
<gene>
    <name evidence="1" type="ORF">SAMN04487977_11087</name>
</gene>
<protein>
    <submittedName>
        <fullName evidence="1">PD-(D/E)XK nuclease superfamily protein</fullName>
    </submittedName>
</protein>
<dbReference type="Pfam" id="PF14281">
    <property type="entry name" value="PDDEXK_4"/>
    <property type="match status" value="1"/>
</dbReference>